<evidence type="ECO:0000313" key="2">
    <source>
        <dbReference type="EMBL" id="GEW29972.1"/>
    </source>
</evidence>
<gene>
    <name evidence="2" type="ORF">Tci_201948</name>
</gene>
<proteinExistence type="predicted"/>
<protein>
    <submittedName>
        <fullName evidence="2">Uncharacterized protein</fullName>
    </submittedName>
</protein>
<name>A0A699GTV3_TANCI</name>
<dbReference type="EMBL" id="BKCJ010052759">
    <property type="protein sequence ID" value="GEW29972.1"/>
    <property type="molecule type" value="Genomic_DNA"/>
</dbReference>
<comment type="caution">
    <text evidence="2">The sequence shown here is derived from an EMBL/GenBank/DDBJ whole genome shotgun (WGS) entry which is preliminary data.</text>
</comment>
<reference evidence="2" key="1">
    <citation type="journal article" date="2019" name="Sci. Rep.">
        <title>Draft genome of Tanacetum cinerariifolium, the natural source of mosquito coil.</title>
        <authorList>
            <person name="Yamashiro T."/>
            <person name="Shiraishi A."/>
            <person name="Satake H."/>
            <person name="Nakayama K."/>
        </authorList>
    </citation>
    <scope>NUCLEOTIDE SEQUENCE</scope>
</reference>
<feature type="compositionally biased region" description="Polar residues" evidence="1">
    <location>
        <begin position="137"/>
        <end position="152"/>
    </location>
</feature>
<accession>A0A699GTV3</accession>
<feature type="region of interest" description="Disordered" evidence="1">
    <location>
        <begin position="82"/>
        <end position="170"/>
    </location>
</feature>
<sequence>MAWRHHDSDINDPAPKDGFSMQDVEALTEKVIDLRLVPSGLLFQGGLATTWDYLGFRLIFKDTEGNGNVLVKTSPRRQITKEGSKWKILKSLPPGREKQGPRLRKGRERSKPLRTLNPHQPSSALAATAESRENRSPPASTRDSANRSVQNYSDDHHDEETDDLNLGSFGGQSRRALTLVNIEVLTLRKASHPERRPFMCQGSPFIVDVMWTTPYGAESSWIGESQQRAISSEYGSDLRIKELEDALAQKDSDLVYAERINAGQAQENERLVSQVGKVEMENFYCIRKLLPTVDLLELMGKMEGFDIHADTRMRVEYEKLFERRYPYVEKISHGFRHSISDLLKVYPDSPPRKQVLTHKPSSKKAPAISALLGSSLLLHLWFAYV</sequence>
<evidence type="ECO:0000256" key="1">
    <source>
        <dbReference type="SAM" id="MobiDB-lite"/>
    </source>
</evidence>
<organism evidence="2">
    <name type="scientific">Tanacetum cinerariifolium</name>
    <name type="common">Dalmatian daisy</name>
    <name type="synonym">Chrysanthemum cinerariifolium</name>
    <dbReference type="NCBI Taxonomy" id="118510"/>
    <lineage>
        <taxon>Eukaryota</taxon>
        <taxon>Viridiplantae</taxon>
        <taxon>Streptophyta</taxon>
        <taxon>Embryophyta</taxon>
        <taxon>Tracheophyta</taxon>
        <taxon>Spermatophyta</taxon>
        <taxon>Magnoliopsida</taxon>
        <taxon>eudicotyledons</taxon>
        <taxon>Gunneridae</taxon>
        <taxon>Pentapetalae</taxon>
        <taxon>asterids</taxon>
        <taxon>campanulids</taxon>
        <taxon>Asterales</taxon>
        <taxon>Asteraceae</taxon>
        <taxon>Asteroideae</taxon>
        <taxon>Anthemideae</taxon>
        <taxon>Anthemidinae</taxon>
        <taxon>Tanacetum</taxon>
    </lineage>
</organism>
<dbReference type="AlphaFoldDB" id="A0A699GTV3"/>